<reference evidence="1 2" key="1">
    <citation type="submission" date="2017-01" db="EMBL/GenBank/DDBJ databases">
        <title>Comparative genomic analysis of Brazilian Leptospira santarosai.</title>
        <authorList>
            <person name="Moreno L.Z."/>
            <person name="Miraglia F."/>
            <person name="Kremer F.S."/>
            <person name="Eslabao M.R."/>
            <person name="Lilenbaum W."/>
            <person name="Dellagostin O.A."/>
            <person name="Moreno A.M."/>
        </authorList>
    </citation>
    <scope>NUCLEOTIDE SEQUENCE [LARGE SCALE GENOMIC DNA]</scope>
    <source>
        <strain evidence="1 2">M52/8-19</strain>
    </source>
</reference>
<gene>
    <name evidence="1" type="ORF">BWD14_01210</name>
</gene>
<protein>
    <submittedName>
        <fullName evidence="1">Uncharacterized protein</fullName>
    </submittedName>
</protein>
<name>A0AB73MG87_9LEPT</name>
<evidence type="ECO:0000313" key="1">
    <source>
        <dbReference type="EMBL" id="ONF94685.1"/>
    </source>
</evidence>
<sequence>MGTPTYSFLVPGQTVISKKDFKNSLILKKLHISRKQFESNSKISKQTDATIGSFCNFYTYFF</sequence>
<accession>A0AB73MG87</accession>
<dbReference type="Proteomes" id="UP000189337">
    <property type="component" value="Unassembled WGS sequence"/>
</dbReference>
<proteinExistence type="predicted"/>
<organism evidence="1 2">
    <name type="scientific">Leptospira santarosai</name>
    <dbReference type="NCBI Taxonomy" id="28183"/>
    <lineage>
        <taxon>Bacteria</taxon>
        <taxon>Pseudomonadati</taxon>
        <taxon>Spirochaetota</taxon>
        <taxon>Spirochaetia</taxon>
        <taxon>Leptospirales</taxon>
        <taxon>Leptospiraceae</taxon>
        <taxon>Leptospira</taxon>
    </lineage>
</organism>
<dbReference type="AlphaFoldDB" id="A0AB73MG87"/>
<comment type="caution">
    <text evidence="1">The sequence shown here is derived from an EMBL/GenBank/DDBJ whole genome shotgun (WGS) entry which is preliminary data.</text>
</comment>
<evidence type="ECO:0000313" key="2">
    <source>
        <dbReference type="Proteomes" id="UP000189337"/>
    </source>
</evidence>
<dbReference type="EMBL" id="MTSU01000001">
    <property type="protein sequence ID" value="ONF94685.1"/>
    <property type="molecule type" value="Genomic_DNA"/>
</dbReference>